<sequence>MLKILYLFEYLFHEIETYNKKTKIKSFKQYKYLIDISINRNILNKFSVLEIKLQKSFNILMLDNNFEKICIGLNNDNSLYKIFDALIYNFRRIDTNDMTENIII</sequence>
<protein>
    <submittedName>
        <fullName evidence="1">Uncharacterized protein</fullName>
    </submittedName>
</protein>
<dbReference type="EMBL" id="CM043781">
    <property type="protein sequence ID" value="KAI4835543.1"/>
    <property type="molecule type" value="Genomic_DNA"/>
</dbReference>
<dbReference type="Proteomes" id="UP001056978">
    <property type="component" value="Chromosome 13"/>
</dbReference>
<evidence type="ECO:0000313" key="1">
    <source>
        <dbReference type="EMBL" id="KAI4835543.1"/>
    </source>
</evidence>
<reference evidence="1" key="1">
    <citation type="submission" date="2022-06" db="EMBL/GenBank/DDBJ databases">
        <title>The First Complete Genome of the Simian Malaria Parasite Plasmodium brasilianum.</title>
        <authorList>
            <person name="Bajic M."/>
            <person name="Ravishankar S."/>
        </authorList>
    </citation>
    <scope>NUCLEOTIDE SEQUENCE</scope>
    <source>
        <strain evidence="1">Bolivian I</strain>
    </source>
</reference>
<gene>
    <name evidence="1" type="ORF">MKS88_004753</name>
</gene>
<keyword evidence="2" id="KW-1185">Reference proteome</keyword>
<name>A0ACB9Y4C6_PLABR</name>
<evidence type="ECO:0000313" key="2">
    <source>
        <dbReference type="Proteomes" id="UP001056978"/>
    </source>
</evidence>
<organism evidence="1 2">
    <name type="scientific">Plasmodium brasilianum</name>
    <dbReference type="NCBI Taxonomy" id="5824"/>
    <lineage>
        <taxon>Eukaryota</taxon>
        <taxon>Sar</taxon>
        <taxon>Alveolata</taxon>
        <taxon>Apicomplexa</taxon>
        <taxon>Aconoidasida</taxon>
        <taxon>Haemosporida</taxon>
        <taxon>Plasmodiidae</taxon>
        <taxon>Plasmodium</taxon>
        <taxon>Plasmodium (Plasmodium)</taxon>
    </lineage>
</organism>
<comment type="caution">
    <text evidence="1">The sequence shown here is derived from an EMBL/GenBank/DDBJ whole genome shotgun (WGS) entry which is preliminary data.</text>
</comment>
<proteinExistence type="predicted"/>
<accession>A0ACB9Y4C6</accession>